<dbReference type="Pfam" id="PF20260">
    <property type="entry name" value="PUA_4"/>
    <property type="match status" value="1"/>
</dbReference>
<accession>A0ABS5K7Z6</accession>
<keyword evidence="7 10" id="KW-0949">S-adenosyl-L-methionine</keyword>
<comment type="function">
    <text evidence="8 10">Specifically methylates the N3 position of the uracil ring of uridine 1498 (m3U1498) in 16S rRNA. Acts on the fully assembled 30S ribosomal subunit.</text>
</comment>
<dbReference type="SUPFAM" id="SSF75217">
    <property type="entry name" value="alpha/beta knot"/>
    <property type="match status" value="1"/>
</dbReference>
<protein>
    <recommendedName>
        <fullName evidence="10">Ribosomal RNA small subunit methyltransferase E</fullName>
        <ecNumber evidence="10">2.1.1.193</ecNumber>
    </recommendedName>
</protein>
<evidence type="ECO:0000256" key="10">
    <source>
        <dbReference type="PIRNR" id="PIRNR015601"/>
    </source>
</evidence>
<evidence type="ECO:0000256" key="3">
    <source>
        <dbReference type="ARBA" id="ARBA00022490"/>
    </source>
</evidence>
<evidence type="ECO:0000256" key="6">
    <source>
        <dbReference type="ARBA" id="ARBA00022679"/>
    </source>
</evidence>
<dbReference type="PANTHER" id="PTHR30027:SF3">
    <property type="entry name" value="16S RRNA (URACIL(1498)-N(3))-METHYLTRANSFERASE"/>
    <property type="match status" value="1"/>
</dbReference>
<feature type="domain" description="Ribosomal RNA small subunit methyltransferase E methyltransferase" evidence="11">
    <location>
        <begin position="69"/>
        <end position="226"/>
    </location>
</feature>
<dbReference type="Proteomes" id="UP000721861">
    <property type="component" value="Unassembled WGS sequence"/>
</dbReference>
<sequence length="231" mass="26224">MELFFDPKFDGNGILNEVESKHCINVLRHKAGDTVTVANGKGQYYSCQIINPHPKRCELDLINTEDFPPRPYKIHLAVAPTKSIDRFEWMIEKAMELGVDEITPLLCQHSERKKIRTDRIERVVIAAMKQSLKAYLPKINELTPFDVFIKQLKDSKAYIAHCYESDKFPLRLAYQAQSNCTLCIGPEGDFSEQEVEMAVNANFQPVSLGSSRLRTETAGVVACHTIHLLND</sequence>
<evidence type="ECO:0000256" key="2">
    <source>
        <dbReference type="ARBA" id="ARBA00005528"/>
    </source>
</evidence>
<evidence type="ECO:0000256" key="9">
    <source>
        <dbReference type="ARBA" id="ARBA00047944"/>
    </source>
</evidence>
<dbReference type="RefSeq" id="WP_212226867.1">
    <property type="nucleotide sequence ID" value="NZ_JAGUCN010000005.1"/>
</dbReference>
<dbReference type="InterPro" id="IPR029026">
    <property type="entry name" value="tRNA_m1G_MTases_N"/>
</dbReference>
<dbReference type="PIRSF" id="PIRSF015601">
    <property type="entry name" value="MTase_slr0722"/>
    <property type="match status" value="1"/>
</dbReference>
<comment type="caution">
    <text evidence="13">The sequence shown here is derived from an EMBL/GenBank/DDBJ whole genome shotgun (WGS) entry which is preliminary data.</text>
</comment>
<keyword evidence="5 10" id="KW-0489">Methyltransferase</keyword>
<evidence type="ECO:0000256" key="5">
    <source>
        <dbReference type="ARBA" id="ARBA00022603"/>
    </source>
</evidence>
<dbReference type="CDD" id="cd18084">
    <property type="entry name" value="RsmE-like"/>
    <property type="match status" value="1"/>
</dbReference>
<dbReference type="EC" id="2.1.1.193" evidence="10"/>
<dbReference type="Gene3D" id="3.40.1280.10">
    <property type="match status" value="1"/>
</dbReference>
<dbReference type="SUPFAM" id="SSF88697">
    <property type="entry name" value="PUA domain-like"/>
    <property type="match status" value="1"/>
</dbReference>
<evidence type="ECO:0000313" key="13">
    <source>
        <dbReference type="EMBL" id="MBS2211007.1"/>
    </source>
</evidence>
<reference evidence="13 14" key="1">
    <citation type="journal article" date="2014" name="Int. J. Syst. Evol. Microbiol.">
        <title>Carboxylicivirga gen. nov. in the family Marinilabiliaceae with two novel species, Carboxylicivirga mesophila sp. nov. and Carboxylicivirga taeanensis sp. nov., and reclassification of Cytophaga fermentans as Saccharicrinis fermentans gen. nov., comb. nov.</title>
        <authorList>
            <person name="Yang S.H."/>
            <person name="Seo H.S."/>
            <person name="Woo J.H."/>
            <person name="Oh H.M."/>
            <person name="Jang H."/>
            <person name="Lee J.H."/>
            <person name="Kim S.J."/>
            <person name="Kwon K.K."/>
        </authorList>
    </citation>
    <scope>NUCLEOTIDE SEQUENCE [LARGE SCALE GENOMIC DNA]</scope>
    <source>
        <strain evidence="13 14">JCM 18290</strain>
    </source>
</reference>
<keyword evidence="14" id="KW-1185">Reference proteome</keyword>
<evidence type="ECO:0000256" key="7">
    <source>
        <dbReference type="ARBA" id="ARBA00022691"/>
    </source>
</evidence>
<comment type="similarity">
    <text evidence="2 10">Belongs to the RNA methyltransferase RsmE family.</text>
</comment>
<dbReference type="Gene3D" id="2.40.240.20">
    <property type="entry name" value="Hypothetical PUA domain-like, domain 1"/>
    <property type="match status" value="1"/>
</dbReference>
<gene>
    <name evidence="13" type="ORF">KEM09_06325</name>
</gene>
<evidence type="ECO:0000256" key="1">
    <source>
        <dbReference type="ARBA" id="ARBA00004496"/>
    </source>
</evidence>
<organism evidence="13 14">
    <name type="scientific">Carboxylicivirga mesophila</name>
    <dbReference type="NCBI Taxonomy" id="1166478"/>
    <lineage>
        <taxon>Bacteria</taxon>
        <taxon>Pseudomonadati</taxon>
        <taxon>Bacteroidota</taxon>
        <taxon>Bacteroidia</taxon>
        <taxon>Marinilabiliales</taxon>
        <taxon>Marinilabiliaceae</taxon>
        <taxon>Carboxylicivirga</taxon>
    </lineage>
</organism>
<dbReference type="PANTHER" id="PTHR30027">
    <property type="entry name" value="RIBOSOMAL RNA SMALL SUBUNIT METHYLTRANSFERASE E"/>
    <property type="match status" value="1"/>
</dbReference>
<evidence type="ECO:0000313" key="14">
    <source>
        <dbReference type="Proteomes" id="UP000721861"/>
    </source>
</evidence>
<keyword evidence="6 10" id="KW-0808">Transferase</keyword>
<keyword evidence="4 10" id="KW-0698">rRNA processing</keyword>
<evidence type="ECO:0000259" key="11">
    <source>
        <dbReference type="Pfam" id="PF04452"/>
    </source>
</evidence>
<name>A0ABS5K7Z6_9BACT</name>
<keyword evidence="3 10" id="KW-0963">Cytoplasm</keyword>
<evidence type="ECO:0000259" key="12">
    <source>
        <dbReference type="Pfam" id="PF20260"/>
    </source>
</evidence>
<feature type="domain" description="Ribosomal RNA small subunit methyltransferase E PUA-like" evidence="12">
    <location>
        <begin position="19"/>
        <end position="61"/>
    </location>
</feature>
<dbReference type="InterPro" id="IPR006700">
    <property type="entry name" value="RsmE"/>
</dbReference>
<evidence type="ECO:0000256" key="4">
    <source>
        <dbReference type="ARBA" id="ARBA00022552"/>
    </source>
</evidence>
<dbReference type="GO" id="GO:0008168">
    <property type="term" value="F:methyltransferase activity"/>
    <property type="evidence" value="ECO:0007669"/>
    <property type="project" value="UniProtKB-KW"/>
</dbReference>
<dbReference type="EMBL" id="JAGUCN010000005">
    <property type="protein sequence ID" value="MBS2211007.1"/>
    <property type="molecule type" value="Genomic_DNA"/>
</dbReference>
<dbReference type="GO" id="GO:0032259">
    <property type="term" value="P:methylation"/>
    <property type="evidence" value="ECO:0007669"/>
    <property type="project" value="UniProtKB-KW"/>
</dbReference>
<dbReference type="Pfam" id="PF04452">
    <property type="entry name" value="Methyltrans_RNA"/>
    <property type="match status" value="1"/>
</dbReference>
<dbReference type="InterPro" id="IPR015947">
    <property type="entry name" value="PUA-like_sf"/>
</dbReference>
<dbReference type="InterPro" id="IPR029028">
    <property type="entry name" value="Alpha/beta_knot_MTases"/>
</dbReference>
<dbReference type="NCBIfam" id="NF008702">
    <property type="entry name" value="PRK11713.6-1"/>
    <property type="match status" value="1"/>
</dbReference>
<dbReference type="NCBIfam" id="TIGR00046">
    <property type="entry name" value="RsmE family RNA methyltransferase"/>
    <property type="match status" value="1"/>
</dbReference>
<comment type="subcellular location">
    <subcellularLocation>
        <location evidence="1 10">Cytoplasm</location>
    </subcellularLocation>
</comment>
<dbReference type="InterPro" id="IPR046887">
    <property type="entry name" value="RsmE_PUA-like"/>
</dbReference>
<proteinExistence type="inferred from homology"/>
<dbReference type="InterPro" id="IPR046886">
    <property type="entry name" value="RsmE_MTase_dom"/>
</dbReference>
<evidence type="ECO:0000256" key="8">
    <source>
        <dbReference type="ARBA" id="ARBA00025699"/>
    </source>
</evidence>
<comment type="catalytic activity">
    <reaction evidence="9 10">
        <text>uridine(1498) in 16S rRNA + S-adenosyl-L-methionine = N(3)-methyluridine(1498) in 16S rRNA + S-adenosyl-L-homocysteine + H(+)</text>
        <dbReference type="Rhea" id="RHEA:42920"/>
        <dbReference type="Rhea" id="RHEA-COMP:10283"/>
        <dbReference type="Rhea" id="RHEA-COMP:10284"/>
        <dbReference type="ChEBI" id="CHEBI:15378"/>
        <dbReference type="ChEBI" id="CHEBI:57856"/>
        <dbReference type="ChEBI" id="CHEBI:59789"/>
        <dbReference type="ChEBI" id="CHEBI:65315"/>
        <dbReference type="ChEBI" id="CHEBI:74502"/>
        <dbReference type="EC" id="2.1.1.193"/>
    </reaction>
</comment>